<name>A0ABY4MG77_9ACTN</name>
<dbReference type="InterPro" id="IPR023809">
    <property type="entry name" value="Thiopep_bacteriocin_synth_dom"/>
</dbReference>
<accession>A0ABY4MG77</accession>
<gene>
    <name evidence="2" type="ORF">K9S39_31060</name>
</gene>
<protein>
    <submittedName>
        <fullName evidence="2">Thiopeptide-type bacteriocin biosynthesis protein</fullName>
    </submittedName>
</protein>
<dbReference type="Proteomes" id="UP000830115">
    <property type="component" value="Chromosome"/>
</dbReference>
<organism evidence="2 3">
    <name type="scientific">Streptomyces halobius</name>
    <dbReference type="NCBI Taxonomy" id="2879846"/>
    <lineage>
        <taxon>Bacteria</taxon>
        <taxon>Bacillati</taxon>
        <taxon>Actinomycetota</taxon>
        <taxon>Actinomycetes</taxon>
        <taxon>Kitasatosporales</taxon>
        <taxon>Streptomycetaceae</taxon>
        <taxon>Streptomyces</taxon>
    </lineage>
</organism>
<evidence type="ECO:0000313" key="3">
    <source>
        <dbReference type="Proteomes" id="UP000830115"/>
    </source>
</evidence>
<evidence type="ECO:0000313" key="2">
    <source>
        <dbReference type="EMBL" id="UQA95714.1"/>
    </source>
</evidence>
<dbReference type="NCBIfam" id="TIGR03891">
    <property type="entry name" value="thiopep_ocin"/>
    <property type="match status" value="1"/>
</dbReference>
<dbReference type="EMBL" id="CP086322">
    <property type="protein sequence ID" value="UQA95714.1"/>
    <property type="molecule type" value="Genomic_DNA"/>
</dbReference>
<evidence type="ECO:0000259" key="1">
    <source>
        <dbReference type="Pfam" id="PF14028"/>
    </source>
</evidence>
<keyword evidence="3" id="KW-1185">Reference proteome</keyword>
<dbReference type="Pfam" id="PF14028">
    <property type="entry name" value="Lant_dehydr_C"/>
    <property type="match status" value="1"/>
</dbReference>
<feature type="domain" description="Thiopeptide-type bacteriocin biosynthesis" evidence="1">
    <location>
        <begin position="53"/>
        <end position="309"/>
    </location>
</feature>
<proteinExistence type="predicted"/>
<sequence>MSQVEDAVLAVLSGTPIEDAARSASTSPERLADAIERYRTAGRAALETRPSGWHQVNIRFADYPTAERAFRAYLLPALRDEPIGAWWFVRKYPHWRLRVYPAPGATAEEAVAHLTEALDDSVSWGVAKDWRPSPYEPEVVAFGGTDGMALAHELFHTDSVGVLEYLRLATDGHDGMFDAKATSLLAMTLLMRAAGLEFGEQGDVWGQVEERRPLADDVSPNQVSGMVNTLRRLLLIDASPLLADGPLTPVKNWIQTLERNGQALADAADDGRLNLGLRGILARHVFFHWNRMGFTIRQQSIWSRAAREAVLGR</sequence>
<reference evidence="2" key="1">
    <citation type="submission" date="2021-10" db="EMBL/GenBank/DDBJ databases">
        <title>Streptomyces nigrumlapis sp.nov.,an antimicrobial producing actinobacterium isolated from Black Gobi rocks.</title>
        <authorList>
            <person name="Wen Y."/>
            <person name="Zhang W."/>
            <person name="Liu X.G."/>
        </authorList>
    </citation>
    <scope>NUCLEOTIDE SEQUENCE</scope>
    <source>
        <strain evidence="2">ST13-2-2</strain>
    </source>
</reference>
<dbReference type="RefSeq" id="WP_248866627.1">
    <property type="nucleotide sequence ID" value="NZ_CP086322.1"/>
</dbReference>